<gene>
    <name evidence="8" type="ORF">BBI17_008001</name>
    <name evidence="9" type="ORF">BBO99_00008075</name>
    <name evidence="6" type="ORF">JM16_007617</name>
    <name evidence="7" type="ORF">JM18_007537</name>
</gene>
<evidence type="ECO:0000256" key="2">
    <source>
        <dbReference type="ARBA" id="ARBA00022771"/>
    </source>
</evidence>
<dbReference type="Proteomes" id="UP000285624">
    <property type="component" value="Unassembled WGS sequence"/>
</dbReference>
<dbReference type="EMBL" id="JPWV03000337">
    <property type="protein sequence ID" value="KAG2516529.1"/>
    <property type="molecule type" value="Genomic_DNA"/>
</dbReference>
<dbReference type="PANTHER" id="PTHR31973:SF187">
    <property type="entry name" value="MUTATOR TRANSPOSASE MUDRA PROTEIN"/>
    <property type="match status" value="1"/>
</dbReference>
<keyword evidence="2 4" id="KW-0863">Zinc-finger</keyword>
<accession>A0A3R7FYM3</accession>
<evidence type="ECO:0000313" key="10">
    <source>
        <dbReference type="Proteomes" id="UP000285624"/>
    </source>
</evidence>
<feature type="domain" description="SWIM-type" evidence="5">
    <location>
        <begin position="533"/>
        <end position="565"/>
    </location>
</feature>
<dbReference type="EMBL" id="MAYM02002026">
    <property type="protein sequence ID" value="RLN06087.1"/>
    <property type="molecule type" value="Genomic_DNA"/>
</dbReference>
<dbReference type="InterPro" id="IPR007527">
    <property type="entry name" value="Znf_SWIM"/>
</dbReference>
<reference evidence="10 11" key="2">
    <citation type="submission" date="2018-07" db="EMBL/GenBank/DDBJ databases">
        <title>Genome sequencing of oomycete isolates from Chile give support for New Zealand origin for Phytophthora kernoviae and make available the first Nothophytophthora sp. genome.</title>
        <authorList>
            <person name="Studholme D.J."/>
            <person name="Sanfuentes E."/>
            <person name="Panda P."/>
            <person name="Hill R."/>
            <person name="Sambles C."/>
            <person name="Grant M."/>
            <person name="Williams N.M."/>
            <person name="Mcdougal R.L."/>
        </authorList>
    </citation>
    <scope>NUCLEOTIDE SEQUENCE [LARGE SCALE GENOMIC DNA]</scope>
    <source>
        <strain evidence="8">Chile2</strain>
        <strain evidence="9">Chile4</strain>
    </source>
</reference>
<evidence type="ECO:0000256" key="1">
    <source>
        <dbReference type="ARBA" id="ARBA00022723"/>
    </source>
</evidence>
<protein>
    <recommendedName>
        <fullName evidence="5">SWIM-type domain-containing protein</fullName>
    </recommendedName>
</protein>
<dbReference type="EMBL" id="MBDN02000381">
    <property type="protein sequence ID" value="RLN75783.1"/>
    <property type="molecule type" value="Genomic_DNA"/>
</dbReference>
<keyword evidence="3" id="KW-0862">Zinc</keyword>
<comment type="caution">
    <text evidence="8">The sequence shown here is derived from an EMBL/GenBank/DDBJ whole genome shotgun (WGS) entry which is preliminary data.</text>
</comment>
<dbReference type="GO" id="GO:0008270">
    <property type="term" value="F:zinc ion binding"/>
    <property type="evidence" value="ECO:0007669"/>
    <property type="project" value="UniProtKB-KW"/>
</dbReference>
<dbReference type="Proteomes" id="UP000285883">
    <property type="component" value="Unassembled WGS sequence"/>
</dbReference>
<evidence type="ECO:0000256" key="3">
    <source>
        <dbReference type="ARBA" id="ARBA00022833"/>
    </source>
</evidence>
<evidence type="ECO:0000256" key="4">
    <source>
        <dbReference type="PROSITE-ProRule" id="PRU00325"/>
    </source>
</evidence>
<dbReference type="AlphaFoldDB" id="A0A3R7FYM3"/>
<evidence type="ECO:0000313" key="7">
    <source>
        <dbReference type="EMBL" id="KAG2519474.1"/>
    </source>
</evidence>
<dbReference type="EMBL" id="JPWU03000342">
    <property type="protein sequence ID" value="KAG2519474.1"/>
    <property type="molecule type" value="Genomic_DNA"/>
</dbReference>
<keyword evidence="10" id="KW-1185">Reference proteome</keyword>
<name>A0A3R7FYM3_9STRA</name>
<keyword evidence="1" id="KW-0479">Metal-binding</keyword>
<proteinExistence type="predicted"/>
<evidence type="ECO:0000259" key="5">
    <source>
        <dbReference type="PROSITE" id="PS50966"/>
    </source>
</evidence>
<sequence length="648" mass="72374">MSSTAPIQEPAPPLPLLPQANAIDLVQQWTALKAMKWTQGKELTAYVQDLALRSGKRSRVATSGGSYKKFVCSSKESCPWLINAVYSRPRKILISPPVSNKRKNEVEQKVEREVERFWYVTSGSLAHGPDCDSVARPTARQLKENAVLRAVVTEKGLSINSLVAQLEATGPLQCSKSIVYKAKSDLLDAMEDARRNGIAEPDVVESMQKLPGYLMQLQGLNAHVASIIDTENSQSAQSAAGGETRTQTASGMRFLRALLALDPTGVWNDQGVLGVDSVEMQHSSYNGTLLVLIGRDGNLKPLIHAAALVPKESVEHCTWFLEKLIAHGFPLRRFPMVINGRGALGTACTQMHVPHVMMCTRHLLEGMREGKGIELQPEDEALVWQAQRAEAESEYLVAVAQLSRQNEEAANYIRALEPIRWCLYPYLAMRKMYGWQTTRYEELDLGTQSLGLALATTQLPYECLKSLSLVAMQATFQRHERATQWELEGRVVTPAAEKLMQEQAARVPQYSVCMSSAQLAFVWNTHNTQIRQRRVDLQHRTCTCARRLQWGIPCRHVLAALQKLGALHQTVEFFDECYLVRNYVSSFKGRALELPVEDTIARDPNMRPPLLVEKQPSNEFELGAEDSVARVISGSLDKLIFLLFKSPR</sequence>
<dbReference type="InterPro" id="IPR006564">
    <property type="entry name" value="Znf_PMZ"/>
</dbReference>
<dbReference type="Proteomes" id="UP000785171">
    <property type="component" value="Unassembled WGS sequence"/>
</dbReference>
<reference evidence="6" key="3">
    <citation type="submission" date="2020-06" db="EMBL/GenBank/DDBJ databases">
        <authorList>
            <person name="Studholme D.J."/>
        </authorList>
    </citation>
    <scope>NUCLEOTIDE SEQUENCE</scope>
    <source>
        <strain evidence="6">NZFS 2646</strain>
        <strain evidence="7">NZFS 3630</strain>
    </source>
</reference>
<dbReference type="PROSITE" id="PS50966">
    <property type="entry name" value="ZF_SWIM"/>
    <property type="match status" value="1"/>
</dbReference>
<dbReference type="PANTHER" id="PTHR31973">
    <property type="entry name" value="POLYPROTEIN, PUTATIVE-RELATED"/>
    <property type="match status" value="1"/>
</dbReference>
<reference evidence="6" key="1">
    <citation type="journal article" date="2015" name="Genom Data">
        <title>Genome sequences of six Phytophthora species associated with forests in New Zealand.</title>
        <authorList>
            <person name="Studholme D.J."/>
            <person name="McDougal R.L."/>
            <person name="Sambles C."/>
            <person name="Hansen E."/>
            <person name="Hardy G."/>
            <person name="Grant M."/>
            <person name="Ganley R.J."/>
            <person name="Williams N.M."/>
        </authorList>
    </citation>
    <scope>NUCLEOTIDE SEQUENCE</scope>
    <source>
        <strain evidence="6">NZFS 2646</strain>
        <strain evidence="7">NZFS 3630</strain>
    </source>
</reference>
<evidence type="ECO:0000313" key="8">
    <source>
        <dbReference type="EMBL" id="RLN06087.1"/>
    </source>
</evidence>
<evidence type="ECO:0000313" key="9">
    <source>
        <dbReference type="EMBL" id="RLN75783.1"/>
    </source>
</evidence>
<dbReference type="Proteomes" id="UP000792063">
    <property type="component" value="Unassembled WGS sequence"/>
</dbReference>
<evidence type="ECO:0000313" key="11">
    <source>
        <dbReference type="Proteomes" id="UP000285883"/>
    </source>
</evidence>
<dbReference type="Pfam" id="PF04434">
    <property type="entry name" value="SWIM"/>
    <property type="match status" value="1"/>
</dbReference>
<dbReference type="SMART" id="SM00575">
    <property type="entry name" value="ZnF_PMZ"/>
    <property type="match status" value="1"/>
</dbReference>
<evidence type="ECO:0000313" key="6">
    <source>
        <dbReference type="EMBL" id="KAG2516529.1"/>
    </source>
</evidence>
<organism evidence="8 11">
    <name type="scientific">Phytophthora kernoviae</name>
    <dbReference type="NCBI Taxonomy" id="325452"/>
    <lineage>
        <taxon>Eukaryota</taxon>
        <taxon>Sar</taxon>
        <taxon>Stramenopiles</taxon>
        <taxon>Oomycota</taxon>
        <taxon>Peronosporomycetes</taxon>
        <taxon>Peronosporales</taxon>
        <taxon>Peronosporaceae</taxon>
        <taxon>Phytophthora</taxon>
    </lineage>
</organism>